<dbReference type="AlphaFoldDB" id="A0A5E4PT32"/>
<accession>A0A5E4PT32</accession>
<protein>
    <submittedName>
        <fullName evidence="1">Uncharacterized protein</fullName>
    </submittedName>
</protein>
<evidence type="ECO:0000313" key="2">
    <source>
        <dbReference type="Proteomes" id="UP000324832"/>
    </source>
</evidence>
<organism evidence="1 2">
    <name type="scientific">Leptidea sinapis</name>
    <dbReference type="NCBI Taxonomy" id="189913"/>
    <lineage>
        <taxon>Eukaryota</taxon>
        <taxon>Metazoa</taxon>
        <taxon>Ecdysozoa</taxon>
        <taxon>Arthropoda</taxon>
        <taxon>Hexapoda</taxon>
        <taxon>Insecta</taxon>
        <taxon>Pterygota</taxon>
        <taxon>Neoptera</taxon>
        <taxon>Endopterygota</taxon>
        <taxon>Lepidoptera</taxon>
        <taxon>Glossata</taxon>
        <taxon>Ditrysia</taxon>
        <taxon>Papilionoidea</taxon>
        <taxon>Pieridae</taxon>
        <taxon>Dismorphiinae</taxon>
        <taxon>Leptidea</taxon>
    </lineage>
</organism>
<gene>
    <name evidence="1" type="ORF">LSINAPIS_LOCUS1493</name>
</gene>
<proteinExistence type="predicted"/>
<name>A0A5E4PT32_9NEOP</name>
<dbReference type="EMBL" id="FZQP02000226">
    <property type="protein sequence ID" value="VVC88029.1"/>
    <property type="molecule type" value="Genomic_DNA"/>
</dbReference>
<dbReference type="Proteomes" id="UP000324832">
    <property type="component" value="Unassembled WGS sequence"/>
</dbReference>
<sequence>MVEQICKTAGNPIKGHISKCTRIAKLNKDSPRPRTVLVKFFSPIIRDQFYANIIKNLVKRVKEKEKYRIRFKKFGYPLDEIEFKLQRFRCELLINSCYKRYTDRVEASIKSHTKYFWTYLKQRRKNKCEFPASMVYNNQTFTDGVSICD</sequence>
<keyword evidence="2" id="KW-1185">Reference proteome</keyword>
<evidence type="ECO:0000313" key="1">
    <source>
        <dbReference type="EMBL" id="VVC88029.1"/>
    </source>
</evidence>
<reference evidence="1 2" key="1">
    <citation type="submission" date="2017-07" db="EMBL/GenBank/DDBJ databases">
        <authorList>
            <person name="Talla V."/>
            <person name="Backstrom N."/>
        </authorList>
    </citation>
    <scope>NUCLEOTIDE SEQUENCE [LARGE SCALE GENOMIC DNA]</scope>
</reference>